<dbReference type="STRING" id="173990.SAMN05660691_01620"/>
<evidence type="ECO:0000313" key="1">
    <source>
        <dbReference type="EMBL" id="SEH81241.1"/>
    </source>
</evidence>
<dbReference type="Proteomes" id="UP000199371">
    <property type="component" value="Unassembled WGS sequence"/>
</dbReference>
<organism evidence="1 2">
    <name type="scientific">Rheinheimera pacifica</name>
    <dbReference type="NCBI Taxonomy" id="173990"/>
    <lineage>
        <taxon>Bacteria</taxon>
        <taxon>Pseudomonadati</taxon>
        <taxon>Pseudomonadota</taxon>
        <taxon>Gammaproteobacteria</taxon>
        <taxon>Chromatiales</taxon>
        <taxon>Chromatiaceae</taxon>
        <taxon>Rheinheimera</taxon>
    </lineage>
</organism>
<proteinExistence type="predicted"/>
<dbReference type="AlphaFoldDB" id="A0A1H6L9U3"/>
<name>A0A1H6L9U3_9GAMM</name>
<accession>A0A1H6L9U3</accession>
<keyword evidence="2" id="KW-1185">Reference proteome</keyword>
<dbReference type="EMBL" id="FNXF01000004">
    <property type="protein sequence ID" value="SEH81241.1"/>
    <property type="molecule type" value="Genomic_DNA"/>
</dbReference>
<gene>
    <name evidence="1" type="ORF">SAMN05660691_01620</name>
</gene>
<sequence>MHDRHLTLEAAIEHVESRRLEVLHMPPWTSERDEKLKENIMDTYFLEILFLQLL</sequence>
<protein>
    <submittedName>
        <fullName evidence="1">Uncharacterized protein</fullName>
    </submittedName>
</protein>
<evidence type="ECO:0000313" key="2">
    <source>
        <dbReference type="Proteomes" id="UP000199371"/>
    </source>
</evidence>
<reference evidence="2" key="1">
    <citation type="submission" date="2016-10" db="EMBL/GenBank/DDBJ databases">
        <authorList>
            <person name="Varghese N."/>
            <person name="Submissions S."/>
        </authorList>
    </citation>
    <scope>NUCLEOTIDE SEQUENCE [LARGE SCALE GENOMIC DNA]</scope>
    <source>
        <strain evidence="2">DSM 17616</strain>
    </source>
</reference>